<evidence type="ECO:0000313" key="2">
    <source>
        <dbReference type="Proteomes" id="UP000056419"/>
    </source>
</evidence>
<dbReference type="AlphaFoldDB" id="A0A108T201"/>
<accession>A0A108T201</accession>
<name>A0A108T201_BACSE</name>
<comment type="caution">
    <text evidence="1">The sequence shown here is derived from an EMBL/GenBank/DDBJ whole genome shotgun (WGS) entry which is preliminary data.</text>
</comment>
<dbReference type="STRING" id="46506.AA415_03146"/>
<dbReference type="PATRIC" id="fig|46506.5.peg.3384"/>
<keyword evidence="2" id="KW-1185">Reference proteome</keyword>
<dbReference type="EMBL" id="LRGC01000027">
    <property type="protein sequence ID" value="KWR51905.1"/>
    <property type="molecule type" value="Genomic_DNA"/>
</dbReference>
<sequence>MDKSIKQIEQELFNLEQEKNKLEKILIDAISSAMLKVAQNKPMQRISKHCFVICFSDMVENPWNPGFYDWEKSISIILKFLRPKPAKEWVCSLVTKLGGTPKNQPVVFEYRKKSFDVMYSKKIPVSRIFIEQIIKELNR</sequence>
<evidence type="ECO:0000313" key="1">
    <source>
        <dbReference type="EMBL" id="KWR51905.1"/>
    </source>
</evidence>
<dbReference type="Proteomes" id="UP000056419">
    <property type="component" value="Unassembled WGS sequence"/>
</dbReference>
<organism evidence="1 2">
    <name type="scientific">Bacteroides stercoris</name>
    <dbReference type="NCBI Taxonomy" id="46506"/>
    <lineage>
        <taxon>Bacteria</taxon>
        <taxon>Pseudomonadati</taxon>
        <taxon>Bacteroidota</taxon>
        <taxon>Bacteroidia</taxon>
        <taxon>Bacteroidales</taxon>
        <taxon>Bacteroidaceae</taxon>
        <taxon>Bacteroides</taxon>
    </lineage>
</organism>
<dbReference type="RefSeq" id="WP_060386666.1">
    <property type="nucleotide sequence ID" value="NZ_LRGC01000027.1"/>
</dbReference>
<protein>
    <submittedName>
        <fullName evidence="1">Uncharacterized protein</fullName>
    </submittedName>
</protein>
<reference evidence="1 2" key="1">
    <citation type="journal article" date="2016" name="BMC Genomics">
        <title>Type VI secretion systems of human gut Bacteroidales segregate into three genetic architectures, two of which are contained on mobile genetic elements.</title>
        <authorList>
            <person name="Coyne M.J."/>
            <person name="Roelofs K.G."/>
            <person name="Comstock L.E."/>
        </authorList>
    </citation>
    <scope>NUCLEOTIDE SEQUENCE [LARGE SCALE GENOMIC DNA]</scope>
    <source>
        <strain evidence="1 2">CL09T03C01</strain>
    </source>
</reference>
<gene>
    <name evidence="1" type="ORF">AA415_03146</name>
</gene>
<proteinExistence type="predicted"/>